<dbReference type="RefSeq" id="WP_101460367.1">
    <property type="nucleotide sequence ID" value="NZ_CP025408.1"/>
</dbReference>
<evidence type="ECO:0000256" key="4">
    <source>
        <dbReference type="ARBA" id="ARBA00022989"/>
    </source>
</evidence>
<feature type="transmembrane region" description="Helical" evidence="7">
    <location>
        <begin position="169"/>
        <end position="189"/>
    </location>
</feature>
<evidence type="ECO:0000259" key="8">
    <source>
        <dbReference type="Pfam" id="PF00892"/>
    </source>
</evidence>
<evidence type="ECO:0000313" key="9">
    <source>
        <dbReference type="EMBL" id="AUH33698.1"/>
    </source>
</evidence>
<keyword evidence="3 7" id="KW-0812">Transmembrane</keyword>
<feature type="transmembrane region" description="Helical" evidence="7">
    <location>
        <begin position="285"/>
        <end position="303"/>
    </location>
</feature>
<evidence type="ECO:0000256" key="3">
    <source>
        <dbReference type="ARBA" id="ARBA00022692"/>
    </source>
</evidence>
<keyword evidence="10" id="KW-1185">Reference proteome</keyword>
<evidence type="ECO:0000256" key="7">
    <source>
        <dbReference type="SAM" id="Phobius"/>
    </source>
</evidence>
<feature type="transmembrane region" description="Helical" evidence="7">
    <location>
        <begin position="122"/>
        <end position="140"/>
    </location>
</feature>
<name>A0A2K9EFG5_9RHOB</name>
<keyword evidence="5 7" id="KW-0472">Membrane</keyword>
<dbReference type="PANTHER" id="PTHR22911">
    <property type="entry name" value="ACYL-MALONYL CONDENSING ENZYME-RELATED"/>
    <property type="match status" value="1"/>
</dbReference>
<comment type="similarity">
    <text evidence="2">Belongs to the drug/metabolite transporter (DMT) superfamily. 10 TMS drug/metabolite exporter (DME) (TC 2.A.7.3) family.</text>
</comment>
<gene>
    <name evidence="9" type="ORF">CUV01_10135</name>
</gene>
<dbReference type="InterPro" id="IPR037185">
    <property type="entry name" value="EmrE-like"/>
</dbReference>
<evidence type="ECO:0000256" key="2">
    <source>
        <dbReference type="ARBA" id="ARBA00009853"/>
    </source>
</evidence>
<accession>A0A2K9EFG5</accession>
<protein>
    <submittedName>
        <fullName evidence="9">EamA/RhaT family transporter</fullName>
    </submittedName>
</protein>
<comment type="subcellular location">
    <subcellularLocation>
        <location evidence="1">Membrane</location>
        <topology evidence="1">Multi-pass membrane protein</topology>
    </subcellularLocation>
</comment>
<evidence type="ECO:0000313" key="10">
    <source>
        <dbReference type="Proteomes" id="UP000233742"/>
    </source>
</evidence>
<keyword evidence="4 7" id="KW-1133">Transmembrane helix</keyword>
<dbReference type="KEGG" id="paro:CUV01_10135"/>
<evidence type="ECO:0000256" key="5">
    <source>
        <dbReference type="ARBA" id="ARBA00023136"/>
    </source>
</evidence>
<feature type="transmembrane region" description="Helical" evidence="7">
    <location>
        <begin position="229"/>
        <end position="250"/>
    </location>
</feature>
<feature type="transmembrane region" description="Helical" evidence="7">
    <location>
        <begin position="57"/>
        <end position="77"/>
    </location>
</feature>
<evidence type="ECO:0000256" key="6">
    <source>
        <dbReference type="SAM" id="MobiDB-lite"/>
    </source>
</evidence>
<dbReference type="Proteomes" id="UP000233742">
    <property type="component" value="Chromosome"/>
</dbReference>
<dbReference type="OrthoDB" id="7165334at2"/>
<feature type="region of interest" description="Disordered" evidence="6">
    <location>
        <begin position="1"/>
        <end position="24"/>
    </location>
</feature>
<evidence type="ECO:0000256" key="1">
    <source>
        <dbReference type="ARBA" id="ARBA00004141"/>
    </source>
</evidence>
<proteinExistence type="inferred from homology"/>
<feature type="transmembrane region" description="Helical" evidence="7">
    <location>
        <begin position="201"/>
        <end position="223"/>
    </location>
</feature>
<reference evidence="9 10" key="1">
    <citation type="submission" date="2017-12" db="EMBL/GenBank/DDBJ databases">
        <authorList>
            <person name="Hurst M.R.H."/>
        </authorList>
    </citation>
    <scope>NUCLEOTIDE SEQUENCE [LARGE SCALE GENOMIC DNA]</scope>
    <source>
        <strain evidence="9 10">BM15</strain>
    </source>
</reference>
<dbReference type="SUPFAM" id="SSF103481">
    <property type="entry name" value="Multidrug resistance efflux transporter EmrE"/>
    <property type="match status" value="2"/>
</dbReference>
<feature type="transmembrane region" description="Helical" evidence="7">
    <location>
        <begin position="147"/>
        <end position="163"/>
    </location>
</feature>
<sequence length="314" mass="33666">MRTPIISPSRRARPPAITPEPLGPGDNLRGAGLMCVAMAAFTCNDTAMKFVAQDLPLYQSITLRGVVVLVGLWLLAARKGGLRLTVPRADYGLLSLRTIGEVASTVLFLNALRVMPIADLSAIMQSLPLMVMLAAAVVFGESLGWRRLLAVGVGLVGVLMILRPGSGTFGIWSLVALGSVAGVVLRDLATRRFSRAVTSTTIAFYAALSVTLSAAVMSIWEGWQMPEPLHILLLVLAGAFITIGYLAAVATMRVGEISYVAPFRYTSLIWAIVLGLLVFGEMPDLWTWAGSALVVSAGIYSIWREAALKRRQRA</sequence>
<feature type="domain" description="EamA" evidence="8">
    <location>
        <begin position="29"/>
        <end position="162"/>
    </location>
</feature>
<feature type="transmembrane region" description="Helical" evidence="7">
    <location>
        <begin position="262"/>
        <end position="279"/>
    </location>
</feature>
<dbReference type="PANTHER" id="PTHR22911:SF6">
    <property type="entry name" value="SOLUTE CARRIER FAMILY 35 MEMBER G1"/>
    <property type="match status" value="1"/>
</dbReference>
<dbReference type="AlphaFoldDB" id="A0A2K9EFG5"/>
<organism evidence="9 10">
    <name type="scientific">Paracoccus tegillarcae</name>
    <dbReference type="NCBI Taxonomy" id="1529068"/>
    <lineage>
        <taxon>Bacteria</taxon>
        <taxon>Pseudomonadati</taxon>
        <taxon>Pseudomonadota</taxon>
        <taxon>Alphaproteobacteria</taxon>
        <taxon>Rhodobacterales</taxon>
        <taxon>Paracoccaceae</taxon>
        <taxon>Paracoccus</taxon>
    </lineage>
</organism>
<dbReference type="GO" id="GO:0016020">
    <property type="term" value="C:membrane"/>
    <property type="evidence" value="ECO:0007669"/>
    <property type="project" value="UniProtKB-SubCell"/>
</dbReference>
<dbReference type="EMBL" id="CP025408">
    <property type="protein sequence ID" value="AUH33698.1"/>
    <property type="molecule type" value="Genomic_DNA"/>
</dbReference>
<feature type="domain" description="EamA" evidence="8">
    <location>
        <begin position="171"/>
        <end position="297"/>
    </location>
</feature>
<dbReference type="Pfam" id="PF00892">
    <property type="entry name" value="EamA"/>
    <property type="match status" value="2"/>
</dbReference>
<dbReference type="InterPro" id="IPR000620">
    <property type="entry name" value="EamA_dom"/>
</dbReference>